<evidence type="ECO:0000313" key="3">
    <source>
        <dbReference type="Proteomes" id="UP000789508"/>
    </source>
</evidence>
<dbReference type="EMBL" id="CAJVPS010005091">
    <property type="protein sequence ID" value="CAG8611259.1"/>
    <property type="molecule type" value="Genomic_DNA"/>
</dbReference>
<keyword evidence="3" id="KW-1185">Reference proteome</keyword>
<proteinExistence type="predicted"/>
<dbReference type="Proteomes" id="UP000789508">
    <property type="component" value="Unassembled WGS sequence"/>
</dbReference>
<feature type="transmembrane region" description="Helical" evidence="1">
    <location>
        <begin position="44"/>
        <end position="62"/>
    </location>
</feature>
<feature type="transmembrane region" description="Helical" evidence="1">
    <location>
        <begin position="12"/>
        <end position="32"/>
    </location>
</feature>
<feature type="transmembrane region" description="Helical" evidence="1">
    <location>
        <begin position="146"/>
        <end position="166"/>
    </location>
</feature>
<dbReference type="OrthoDB" id="419711at2759"/>
<sequence length="188" mass="22593">LSVTSWFIKPTTLFGLRALFTIYSVVVLCLLFRDEPNVYFFHYFSNWCYIGLVAYFILAAFYSKRYLDNGEVRLPTYLNNLFWILYHTICHYQNIRARYKRDNDVHRNEYESSNICMADFIDHDWITVYHYWVYPFLSWDNGPIAAVWYVGLFIFFILAYVVQFGLHKLRDTIGSRLNKKTFENADDV</sequence>
<evidence type="ECO:0000313" key="2">
    <source>
        <dbReference type="EMBL" id="CAG8611259.1"/>
    </source>
</evidence>
<reference evidence="2" key="1">
    <citation type="submission" date="2021-06" db="EMBL/GenBank/DDBJ databases">
        <authorList>
            <person name="Kallberg Y."/>
            <person name="Tangrot J."/>
            <person name="Rosling A."/>
        </authorList>
    </citation>
    <scope>NUCLEOTIDE SEQUENCE</scope>
    <source>
        <strain evidence="2">FL130A</strain>
    </source>
</reference>
<evidence type="ECO:0000256" key="1">
    <source>
        <dbReference type="SAM" id="Phobius"/>
    </source>
</evidence>
<organism evidence="2 3">
    <name type="scientific">Ambispora leptoticha</name>
    <dbReference type="NCBI Taxonomy" id="144679"/>
    <lineage>
        <taxon>Eukaryota</taxon>
        <taxon>Fungi</taxon>
        <taxon>Fungi incertae sedis</taxon>
        <taxon>Mucoromycota</taxon>
        <taxon>Glomeromycotina</taxon>
        <taxon>Glomeromycetes</taxon>
        <taxon>Archaeosporales</taxon>
        <taxon>Ambisporaceae</taxon>
        <taxon>Ambispora</taxon>
    </lineage>
</organism>
<name>A0A9N9CTI1_9GLOM</name>
<comment type="caution">
    <text evidence="2">The sequence shown here is derived from an EMBL/GenBank/DDBJ whole genome shotgun (WGS) entry which is preliminary data.</text>
</comment>
<gene>
    <name evidence="2" type="ORF">ALEPTO_LOCUS8570</name>
</gene>
<protein>
    <submittedName>
        <fullName evidence="2">2352_t:CDS:1</fullName>
    </submittedName>
</protein>
<feature type="non-terminal residue" evidence="2">
    <location>
        <position position="188"/>
    </location>
</feature>
<dbReference type="AlphaFoldDB" id="A0A9N9CTI1"/>
<accession>A0A9N9CTI1</accession>
<keyword evidence="1" id="KW-1133">Transmembrane helix</keyword>
<keyword evidence="1" id="KW-0812">Transmembrane</keyword>
<keyword evidence="1" id="KW-0472">Membrane</keyword>